<evidence type="ECO:0000313" key="14">
    <source>
        <dbReference type="EMBL" id="WCT80038.1"/>
    </source>
</evidence>
<gene>
    <name evidence="14" type="ORF">PQ457_18440</name>
</gene>
<keyword evidence="8 10" id="KW-0472">Membrane</keyword>
<dbReference type="PRINTS" id="PR01021">
    <property type="entry name" value="OMPADOMAIN"/>
</dbReference>
<dbReference type="PROSITE" id="PS51123">
    <property type="entry name" value="OMPA_2"/>
    <property type="match status" value="1"/>
</dbReference>
<dbReference type="InterPro" id="IPR006664">
    <property type="entry name" value="OMP_bac"/>
</dbReference>
<evidence type="ECO:0000256" key="4">
    <source>
        <dbReference type="ARBA" id="ARBA00022692"/>
    </source>
</evidence>
<evidence type="ECO:0000256" key="2">
    <source>
        <dbReference type="ARBA" id="ARBA00022448"/>
    </source>
</evidence>
<dbReference type="PANTHER" id="PTHR30329">
    <property type="entry name" value="STATOR ELEMENT OF FLAGELLAR MOTOR COMPLEX"/>
    <property type="match status" value="1"/>
</dbReference>
<dbReference type="Pfam" id="PF13505">
    <property type="entry name" value="OMP_b-brl"/>
    <property type="match status" value="1"/>
</dbReference>
<name>A0ABY7U3I1_9SPHN</name>
<dbReference type="Pfam" id="PF00691">
    <property type="entry name" value="OmpA"/>
    <property type="match status" value="1"/>
</dbReference>
<dbReference type="InterPro" id="IPR006665">
    <property type="entry name" value="OmpA-like"/>
</dbReference>
<keyword evidence="15" id="KW-1185">Reference proteome</keyword>
<evidence type="ECO:0000256" key="5">
    <source>
        <dbReference type="ARBA" id="ARBA00022729"/>
    </source>
</evidence>
<keyword evidence="7" id="KW-0626">Porin</keyword>
<dbReference type="SUPFAM" id="SSF56925">
    <property type="entry name" value="OMPA-like"/>
    <property type="match status" value="1"/>
</dbReference>
<evidence type="ECO:0000256" key="1">
    <source>
        <dbReference type="ARBA" id="ARBA00004571"/>
    </source>
</evidence>
<dbReference type="InterPro" id="IPR027385">
    <property type="entry name" value="Beta-barrel_OMP"/>
</dbReference>
<keyword evidence="9" id="KW-0998">Cell outer membrane</keyword>
<sequence>MKRFFIGALLASGVLTGAVHASDSGPYITIEGGAVKNERADFRSTTSNFEHSDHFKTGWEAGGALGYDFGHFRVEAEGFYHAANLKWQNRPAGSPLPNGTFGPSDGLSGRSNSTAVMANGLVGLGHWGGVKLYAGAGIGYADTFVRDALPGGGLISGHAKGLAWQALGGLTMPVTRNIDLGVKYRYFRPDGGENFNFSGGGVRHGSLRSHSLLATLTVNFGRAAAAPETAPEPVAAPPPPPEAPPPPPPPPAPIAAVCNGGPYILFFDWNRSDISSEAAGILDSAIQAYGNCGSVGIMLAGYTDSSGTPQYNMGLAQRRDEAVESYLTGHGIGAGKISARAFGEANQRVATADGVRELQNRRVEITYGPGSGK</sequence>
<evidence type="ECO:0000256" key="7">
    <source>
        <dbReference type="ARBA" id="ARBA00023114"/>
    </source>
</evidence>
<keyword evidence="5 12" id="KW-0732">Signal</keyword>
<evidence type="ECO:0000256" key="8">
    <source>
        <dbReference type="ARBA" id="ARBA00023136"/>
    </source>
</evidence>
<accession>A0ABY7U3I1</accession>
<evidence type="ECO:0000256" key="9">
    <source>
        <dbReference type="ARBA" id="ARBA00023237"/>
    </source>
</evidence>
<feature type="domain" description="OmpA-like" evidence="13">
    <location>
        <begin position="254"/>
        <end position="371"/>
    </location>
</feature>
<keyword evidence="4" id="KW-0812">Transmembrane</keyword>
<organism evidence="14 15">
    <name type="scientific">Novosphingobium humi</name>
    <dbReference type="NCBI Taxonomy" id="2282397"/>
    <lineage>
        <taxon>Bacteria</taxon>
        <taxon>Pseudomonadati</taxon>
        <taxon>Pseudomonadota</taxon>
        <taxon>Alphaproteobacteria</taxon>
        <taxon>Sphingomonadales</taxon>
        <taxon>Sphingomonadaceae</taxon>
        <taxon>Novosphingobium</taxon>
    </lineage>
</organism>
<evidence type="ECO:0000256" key="10">
    <source>
        <dbReference type="PROSITE-ProRule" id="PRU00473"/>
    </source>
</evidence>
<evidence type="ECO:0000256" key="6">
    <source>
        <dbReference type="ARBA" id="ARBA00023065"/>
    </source>
</evidence>
<feature type="compositionally biased region" description="Pro residues" evidence="11">
    <location>
        <begin position="234"/>
        <end position="253"/>
    </location>
</feature>
<keyword evidence="3" id="KW-1134">Transmembrane beta strand</keyword>
<dbReference type="InterPro" id="IPR050330">
    <property type="entry name" value="Bact_OuterMem_StrucFunc"/>
</dbReference>
<feature type="signal peptide" evidence="12">
    <location>
        <begin position="1"/>
        <end position="21"/>
    </location>
</feature>
<dbReference type="PANTHER" id="PTHR30329:SF21">
    <property type="entry name" value="LIPOPROTEIN YIAD-RELATED"/>
    <property type="match status" value="1"/>
</dbReference>
<evidence type="ECO:0000256" key="3">
    <source>
        <dbReference type="ARBA" id="ARBA00022452"/>
    </source>
</evidence>
<evidence type="ECO:0000259" key="13">
    <source>
        <dbReference type="PROSITE" id="PS51123"/>
    </source>
</evidence>
<evidence type="ECO:0000256" key="12">
    <source>
        <dbReference type="SAM" id="SignalP"/>
    </source>
</evidence>
<protein>
    <submittedName>
        <fullName evidence="14">OmpA family protein</fullName>
    </submittedName>
</protein>
<geneLocation type="plasmid" evidence="14 15">
    <name>unnamed1</name>
</geneLocation>
<dbReference type="SUPFAM" id="SSF103088">
    <property type="entry name" value="OmpA-like"/>
    <property type="match status" value="1"/>
</dbReference>
<keyword evidence="6" id="KW-0406">Ion transport</keyword>
<dbReference type="RefSeq" id="WP_273620310.1">
    <property type="nucleotide sequence ID" value="NZ_CP117418.1"/>
</dbReference>
<keyword evidence="2" id="KW-0813">Transport</keyword>
<feature type="region of interest" description="Disordered" evidence="11">
    <location>
        <begin position="227"/>
        <end position="254"/>
    </location>
</feature>
<reference evidence="14 15" key="1">
    <citation type="submission" date="2023-02" db="EMBL/GenBank/DDBJ databases">
        <title>Genome sequence of Novosphingobium humi KACC 19094.</title>
        <authorList>
            <person name="Kim S."/>
            <person name="Heo J."/>
            <person name="Kwon S.-W."/>
        </authorList>
    </citation>
    <scope>NUCLEOTIDE SEQUENCE [LARGE SCALE GENOMIC DNA]</scope>
    <source>
        <strain evidence="14 15">KACC 19094</strain>
        <plasmid evidence="14 15">unnamed1</plasmid>
    </source>
</reference>
<dbReference type="InterPro" id="IPR036737">
    <property type="entry name" value="OmpA-like_sf"/>
</dbReference>
<dbReference type="EMBL" id="CP117418">
    <property type="protein sequence ID" value="WCT80038.1"/>
    <property type="molecule type" value="Genomic_DNA"/>
</dbReference>
<evidence type="ECO:0000256" key="11">
    <source>
        <dbReference type="SAM" id="MobiDB-lite"/>
    </source>
</evidence>
<dbReference type="Proteomes" id="UP001218231">
    <property type="component" value="Plasmid unnamed1"/>
</dbReference>
<dbReference type="CDD" id="cd07185">
    <property type="entry name" value="OmpA_C-like"/>
    <property type="match status" value="1"/>
</dbReference>
<dbReference type="InterPro" id="IPR011250">
    <property type="entry name" value="OMP/PagP_B-barrel"/>
</dbReference>
<dbReference type="Gene3D" id="2.40.160.20">
    <property type="match status" value="1"/>
</dbReference>
<comment type="subcellular location">
    <subcellularLocation>
        <location evidence="1">Cell outer membrane</location>
        <topology evidence="1">Multi-pass membrane protein</topology>
    </subcellularLocation>
</comment>
<keyword evidence="14" id="KW-0614">Plasmid</keyword>
<proteinExistence type="predicted"/>
<dbReference type="Gene3D" id="3.30.1330.60">
    <property type="entry name" value="OmpA-like domain"/>
    <property type="match status" value="1"/>
</dbReference>
<evidence type="ECO:0000313" key="15">
    <source>
        <dbReference type="Proteomes" id="UP001218231"/>
    </source>
</evidence>
<feature type="chain" id="PRO_5045072183" evidence="12">
    <location>
        <begin position="22"/>
        <end position="373"/>
    </location>
</feature>